<evidence type="ECO:0000259" key="3">
    <source>
        <dbReference type="PROSITE" id="PS50110"/>
    </source>
</evidence>
<evidence type="ECO:0000256" key="1">
    <source>
        <dbReference type="ARBA" id="ARBA00023012"/>
    </source>
</evidence>
<organism evidence="5 6">
    <name type="scientific">Bowmanella yangjiangensis</name>
    <dbReference type="NCBI Taxonomy" id="2811230"/>
    <lineage>
        <taxon>Bacteria</taxon>
        <taxon>Pseudomonadati</taxon>
        <taxon>Pseudomonadota</taxon>
        <taxon>Gammaproteobacteria</taxon>
        <taxon>Alteromonadales</taxon>
        <taxon>Alteromonadaceae</taxon>
        <taxon>Bowmanella</taxon>
    </lineage>
</organism>
<evidence type="ECO:0000256" key="2">
    <source>
        <dbReference type="PROSITE-ProRule" id="PRU00169"/>
    </source>
</evidence>
<name>A0ABS3CQK1_9ALTE</name>
<feature type="domain" description="Response regulatory" evidence="3">
    <location>
        <begin position="5"/>
        <end position="120"/>
    </location>
</feature>
<comment type="caution">
    <text evidence="5">The sequence shown here is derived from an EMBL/GenBank/DDBJ whole genome shotgun (WGS) entry which is preliminary data.</text>
</comment>
<dbReference type="InterPro" id="IPR001789">
    <property type="entry name" value="Sig_transdc_resp-reg_receiver"/>
</dbReference>
<gene>
    <name evidence="5" type="ORF">J0A65_05850</name>
</gene>
<dbReference type="SMART" id="SM00850">
    <property type="entry name" value="LytTR"/>
    <property type="match status" value="1"/>
</dbReference>
<protein>
    <submittedName>
        <fullName evidence="5">Response regulator transcription factor</fullName>
    </submittedName>
</protein>
<dbReference type="RefSeq" id="WP_206593206.1">
    <property type="nucleotide sequence ID" value="NZ_JAFKCS010000004.1"/>
</dbReference>
<reference evidence="5 6" key="1">
    <citation type="submission" date="2021-03" db="EMBL/GenBank/DDBJ databases">
        <title>novel species isolated from a fishpond in China.</title>
        <authorList>
            <person name="Lu H."/>
            <person name="Cai Z."/>
        </authorList>
    </citation>
    <scope>NUCLEOTIDE SEQUENCE [LARGE SCALE GENOMIC DNA]</scope>
    <source>
        <strain evidence="5 6">Y57</strain>
    </source>
</reference>
<dbReference type="Gene3D" id="2.40.50.1020">
    <property type="entry name" value="LytTr DNA-binding domain"/>
    <property type="match status" value="1"/>
</dbReference>
<feature type="domain" description="HTH LytTR-type" evidence="4">
    <location>
        <begin position="169"/>
        <end position="273"/>
    </location>
</feature>
<evidence type="ECO:0000259" key="4">
    <source>
        <dbReference type="PROSITE" id="PS50930"/>
    </source>
</evidence>
<dbReference type="Pfam" id="PF04397">
    <property type="entry name" value="LytTR"/>
    <property type="match status" value="1"/>
</dbReference>
<evidence type="ECO:0000313" key="6">
    <source>
        <dbReference type="Proteomes" id="UP000663992"/>
    </source>
</evidence>
<dbReference type="PROSITE" id="PS50110">
    <property type="entry name" value="RESPONSE_REGULATORY"/>
    <property type="match status" value="1"/>
</dbReference>
<feature type="modified residue" description="4-aspartylphosphate" evidence="2">
    <location>
        <position position="56"/>
    </location>
</feature>
<dbReference type="EMBL" id="JAFKCS010000004">
    <property type="protein sequence ID" value="MBN7819378.1"/>
    <property type="molecule type" value="Genomic_DNA"/>
</dbReference>
<dbReference type="Gene3D" id="3.40.50.2300">
    <property type="match status" value="1"/>
</dbReference>
<dbReference type="InterPro" id="IPR007492">
    <property type="entry name" value="LytTR_DNA-bd_dom"/>
</dbReference>
<sequence length="274" mass="30919">MDRITVVIADDELLAREGLAMCLQEIDTVELVASCRNGLEALDAISEHNPDLVLLDIEMPHVSGVELVNALKARLQTHTEVIYVTALNQFAVDAYQQGIKDYILKPISVERVRKSIEGFIHRRVMRDAGQSLAQFDQLVRQRTGKTFVGMLEQLQQDTDRSLATLNPYLSLKNGSQWLRVKVDEINWIEAAGDYICVHTDNAAHIARHTLSGIEANLDHQRFCRVSRSAIINLEQLTRLTPNSNGEYHAMLRCGEEVKVSRNYKGRLKELSGEN</sequence>
<dbReference type="PANTHER" id="PTHR37299:SF1">
    <property type="entry name" value="STAGE 0 SPORULATION PROTEIN A HOMOLOG"/>
    <property type="match status" value="1"/>
</dbReference>
<keyword evidence="2" id="KW-0597">Phosphoprotein</keyword>
<dbReference type="SUPFAM" id="SSF52172">
    <property type="entry name" value="CheY-like"/>
    <property type="match status" value="1"/>
</dbReference>
<dbReference type="SMART" id="SM00448">
    <property type="entry name" value="REC"/>
    <property type="match status" value="1"/>
</dbReference>
<dbReference type="InterPro" id="IPR046947">
    <property type="entry name" value="LytR-like"/>
</dbReference>
<keyword evidence="6" id="KW-1185">Reference proteome</keyword>
<dbReference type="InterPro" id="IPR011006">
    <property type="entry name" value="CheY-like_superfamily"/>
</dbReference>
<keyword evidence="1" id="KW-0902">Two-component regulatory system</keyword>
<dbReference type="PANTHER" id="PTHR37299">
    <property type="entry name" value="TRANSCRIPTIONAL REGULATOR-RELATED"/>
    <property type="match status" value="1"/>
</dbReference>
<dbReference type="Pfam" id="PF00072">
    <property type="entry name" value="Response_reg"/>
    <property type="match status" value="1"/>
</dbReference>
<proteinExistence type="predicted"/>
<dbReference type="PROSITE" id="PS50930">
    <property type="entry name" value="HTH_LYTTR"/>
    <property type="match status" value="1"/>
</dbReference>
<dbReference type="Proteomes" id="UP000663992">
    <property type="component" value="Unassembled WGS sequence"/>
</dbReference>
<evidence type="ECO:0000313" key="5">
    <source>
        <dbReference type="EMBL" id="MBN7819378.1"/>
    </source>
</evidence>
<accession>A0ABS3CQK1</accession>